<comment type="caution">
    <text evidence="2">The sequence shown here is derived from an EMBL/GenBank/DDBJ whole genome shotgun (WGS) entry which is preliminary data.</text>
</comment>
<proteinExistence type="predicted"/>
<dbReference type="EMBL" id="SLWM01000015">
    <property type="protein sequence ID" value="TCO17067.1"/>
    <property type="molecule type" value="Genomic_DNA"/>
</dbReference>
<name>A0ABY2BDC2_9ACTN</name>
<feature type="region of interest" description="Disordered" evidence="1">
    <location>
        <begin position="143"/>
        <end position="169"/>
    </location>
</feature>
<feature type="compositionally biased region" description="Low complexity" evidence="1">
    <location>
        <begin position="212"/>
        <end position="221"/>
    </location>
</feature>
<sequence length="227" mass="24284">MRFALGELEPSTGPDLPARTGIASRHHQSTEVTCGSGQSPSTPVLGLSRDRVPDRVVRSASPEIFTMRKVCSPSFRPGSVNTCRAVTRTSLKRFTRLTTLPLGRRTPDRVRLGKLSSLVVEGGGWESRRRCWAGGAGCGWMSRPPLSSARSPCRNPPRVRRRARPPGQRVRLPTLTCNCSVSILTGLLAGSLRPGTTRRRAPSTPGPDPDSADAPGPDSGPEQGTDG</sequence>
<reference evidence="2 3" key="1">
    <citation type="journal article" date="2015" name="Stand. Genomic Sci.">
        <title>Genomic Encyclopedia of Bacterial and Archaeal Type Strains, Phase III: the genomes of soil and plant-associated and newly described type strains.</title>
        <authorList>
            <person name="Whitman W.B."/>
            <person name="Woyke T."/>
            <person name="Klenk H.P."/>
            <person name="Zhou Y."/>
            <person name="Lilburn T.G."/>
            <person name="Beck B.J."/>
            <person name="De Vos P."/>
            <person name="Vandamme P."/>
            <person name="Eisen J.A."/>
            <person name="Garrity G."/>
            <person name="Hugenholtz P."/>
            <person name="Kyrpides N.C."/>
        </authorList>
    </citation>
    <scope>NUCLEOTIDE SEQUENCE [LARGE SCALE GENOMIC DNA]</scope>
    <source>
        <strain evidence="2 3">VKM Ac-2538</strain>
    </source>
</reference>
<evidence type="ECO:0000256" key="1">
    <source>
        <dbReference type="SAM" id="MobiDB-lite"/>
    </source>
</evidence>
<feature type="region of interest" description="Disordered" evidence="1">
    <location>
        <begin position="190"/>
        <end position="227"/>
    </location>
</feature>
<feature type="region of interest" description="Disordered" evidence="1">
    <location>
        <begin position="1"/>
        <end position="46"/>
    </location>
</feature>
<feature type="compositionally biased region" description="Polar residues" evidence="1">
    <location>
        <begin position="30"/>
        <end position="42"/>
    </location>
</feature>
<evidence type="ECO:0000313" key="3">
    <source>
        <dbReference type="Proteomes" id="UP000295818"/>
    </source>
</evidence>
<protein>
    <submittedName>
        <fullName evidence="2">Uncharacterized protein</fullName>
    </submittedName>
</protein>
<dbReference type="Proteomes" id="UP000295818">
    <property type="component" value="Unassembled WGS sequence"/>
</dbReference>
<accession>A0ABY2BDC2</accession>
<keyword evidence="3" id="KW-1185">Reference proteome</keyword>
<evidence type="ECO:0000313" key="2">
    <source>
        <dbReference type="EMBL" id="TCO17067.1"/>
    </source>
</evidence>
<gene>
    <name evidence="2" type="ORF">EV644_11587</name>
</gene>
<organism evidence="2 3">
    <name type="scientific">Kribbella orskensis</name>
    <dbReference type="NCBI Taxonomy" id="2512216"/>
    <lineage>
        <taxon>Bacteria</taxon>
        <taxon>Bacillati</taxon>
        <taxon>Actinomycetota</taxon>
        <taxon>Actinomycetes</taxon>
        <taxon>Propionibacteriales</taxon>
        <taxon>Kribbellaceae</taxon>
        <taxon>Kribbella</taxon>
    </lineage>
</organism>